<feature type="chain" id="PRO_5032373075" evidence="1">
    <location>
        <begin position="33"/>
        <end position="323"/>
    </location>
</feature>
<keyword evidence="1" id="KW-0732">Signal</keyword>
<gene>
    <name evidence="3" type="ORF">HPT30_03385</name>
</gene>
<dbReference type="InterPro" id="IPR001119">
    <property type="entry name" value="SLH_dom"/>
</dbReference>
<evidence type="ECO:0000259" key="2">
    <source>
        <dbReference type="PROSITE" id="PS51272"/>
    </source>
</evidence>
<dbReference type="InterPro" id="IPR025748">
    <property type="entry name" value="PrcB_C_dom"/>
</dbReference>
<dbReference type="Pfam" id="PF14343">
    <property type="entry name" value="PrcB_C"/>
    <property type="match status" value="1"/>
</dbReference>
<organism evidence="3 4">
    <name type="scientific">Paenibacillus agri</name>
    <dbReference type="NCBI Taxonomy" id="2744309"/>
    <lineage>
        <taxon>Bacteria</taxon>
        <taxon>Bacillati</taxon>
        <taxon>Bacillota</taxon>
        <taxon>Bacilli</taxon>
        <taxon>Bacillales</taxon>
        <taxon>Paenibacillaceae</taxon>
        <taxon>Paenibacillus</taxon>
    </lineage>
</organism>
<feature type="signal peptide" evidence="1">
    <location>
        <begin position="1"/>
        <end position="32"/>
    </location>
</feature>
<dbReference type="AlphaFoldDB" id="A0A850EG52"/>
<dbReference type="Proteomes" id="UP000564806">
    <property type="component" value="Unassembled WGS sequence"/>
</dbReference>
<dbReference type="EMBL" id="JABWCS010000185">
    <property type="protein sequence ID" value="NUU59396.1"/>
    <property type="molecule type" value="Genomic_DNA"/>
</dbReference>
<reference evidence="3" key="1">
    <citation type="submission" date="2020-06" db="EMBL/GenBank/DDBJ databases">
        <title>Paenibacillus sp. nov., isolated from soil.</title>
        <authorList>
            <person name="Seo Y.L."/>
        </authorList>
    </citation>
    <scope>NUCLEOTIDE SEQUENCE [LARGE SCALE GENOMIC DNA]</scope>
    <source>
        <strain evidence="3">JW14</strain>
    </source>
</reference>
<feature type="domain" description="SLH" evidence="2">
    <location>
        <begin position="153"/>
        <end position="220"/>
    </location>
</feature>
<dbReference type="RefSeq" id="WP_175370082.1">
    <property type="nucleotide sequence ID" value="NZ_JABWCS010000185.1"/>
</dbReference>
<dbReference type="Pfam" id="PF00395">
    <property type="entry name" value="SLH"/>
    <property type="match status" value="2"/>
</dbReference>
<proteinExistence type="predicted"/>
<name>A0A850EG52_9BACL</name>
<protein>
    <submittedName>
        <fullName evidence="3">S-layer homology domain-containing protein</fullName>
    </submittedName>
</protein>
<sequence>MKKMTFIHSAKKMTIACSILAASVSFGASAFAFSDLKGDPAETKINALHKDGIINGVTSDKFAPKSSVTFAQGIQFIVSGLKLSPKPDAGSTGTVSSYFPHVNDKAWYASAFLTAKQNGLPLDKNVDPNAAMSRAQFAHLLAEALKTKGNFPVTMMFFNITDGDKLSKDVMNNLQMLLNTHLVQLDKNGNFQPNDPVTRSQAAAWIYDTAQFAKNIEAPDDSANAPGYNYETDINVTKAAEGVNKVTLTVNNLPNPGYGLVIEKIEFGKDKTATIYFNVTDPEPGKMYPQVITKGSAVTFLPEGYTAVAKSVKGTSSPAPGIK</sequence>
<evidence type="ECO:0000313" key="3">
    <source>
        <dbReference type="EMBL" id="NUU59396.1"/>
    </source>
</evidence>
<dbReference type="PROSITE" id="PS51272">
    <property type="entry name" value="SLH"/>
    <property type="match status" value="2"/>
</dbReference>
<accession>A0A850EG52</accession>
<keyword evidence="4" id="KW-1185">Reference proteome</keyword>
<evidence type="ECO:0000313" key="4">
    <source>
        <dbReference type="Proteomes" id="UP000564806"/>
    </source>
</evidence>
<evidence type="ECO:0000256" key="1">
    <source>
        <dbReference type="SAM" id="SignalP"/>
    </source>
</evidence>
<feature type="domain" description="SLH" evidence="2">
    <location>
        <begin position="28"/>
        <end position="91"/>
    </location>
</feature>
<comment type="caution">
    <text evidence="3">The sequence shown here is derived from an EMBL/GenBank/DDBJ whole genome shotgun (WGS) entry which is preliminary data.</text>
</comment>